<evidence type="ECO:0000313" key="2">
    <source>
        <dbReference type="Proteomes" id="UP000184749"/>
    </source>
</evidence>
<sequence>MQVKLPDGFYPFIDQRFPLSELVMIEVPHDLEQLLRSQATANGMSIIRGVPVELRCRSEQFPDATFLVYWPHEEDRLHMLAPRKFAKGQA</sequence>
<keyword evidence="1" id="KW-0614">Plasmid</keyword>
<organism evidence="1 2">
    <name type="scientific">Rhizobium gallicum</name>
    <dbReference type="NCBI Taxonomy" id="56730"/>
    <lineage>
        <taxon>Bacteria</taxon>
        <taxon>Pseudomonadati</taxon>
        <taxon>Pseudomonadota</taxon>
        <taxon>Alphaproteobacteria</taxon>
        <taxon>Hyphomicrobiales</taxon>
        <taxon>Rhizobiaceae</taxon>
        <taxon>Rhizobium/Agrobacterium group</taxon>
        <taxon>Rhizobium</taxon>
    </lineage>
</organism>
<accession>A0A1L5NPL1</accession>
<protein>
    <submittedName>
        <fullName evidence="1">Uncharacterized protein</fullName>
    </submittedName>
</protein>
<dbReference type="OrthoDB" id="8452680at2"/>
<evidence type="ECO:0000313" key="1">
    <source>
        <dbReference type="EMBL" id="APO69769.1"/>
    </source>
</evidence>
<reference evidence="1 2" key="1">
    <citation type="submission" date="2016-09" db="EMBL/GenBank/DDBJ databases">
        <title>The complete genome sequences of Rhizobium gallicum, symbiovars gallicum and phaseoli, symbionts associated to common bean (Phaseolus vulgaris).</title>
        <authorList>
            <person name="Bustos P."/>
            <person name="Santamaria R.I."/>
            <person name="Perez-Carrascal O.M."/>
            <person name="Juarez S."/>
            <person name="Lozano L."/>
            <person name="Martinez-Flores I."/>
            <person name="Martinez-Romero E."/>
            <person name="Cevallos M."/>
            <person name="Romero D."/>
            <person name="Davila G."/>
            <person name="Gonzalez V."/>
        </authorList>
    </citation>
    <scope>NUCLEOTIDE SEQUENCE [LARGE SCALE GENOMIC DNA]</scope>
    <source>
        <strain evidence="1 2">IE4872</strain>
        <plasmid evidence="2">prgalie4872a</plasmid>
    </source>
</reference>
<geneLocation type="plasmid" evidence="2">
    <name>prgalie4872a</name>
</geneLocation>
<dbReference type="RefSeq" id="WP_074070493.1">
    <property type="nucleotide sequence ID" value="NZ_CP017102.1"/>
</dbReference>
<name>A0A1L5NPL1_9HYPH</name>
<dbReference type="AlphaFoldDB" id="A0A1L5NPL1"/>
<dbReference type="Proteomes" id="UP000184749">
    <property type="component" value="Plasmid pRgalIE4872a"/>
</dbReference>
<gene>
    <name evidence="1" type="ORF">IE4872_PA00020</name>
</gene>
<proteinExistence type="predicted"/>
<dbReference type="EMBL" id="CP017102">
    <property type="protein sequence ID" value="APO69769.1"/>
    <property type="molecule type" value="Genomic_DNA"/>
</dbReference>